<dbReference type="RefSeq" id="WP_096461744.1">
    <property type="nucleotide sequence ID" value="NZ_AP014936.1"/>
</dbReference>
<dbReference type="OrthoDB" id="1350443at2"/>
<name>A0A1B4VF52_9GAMM</name>
<feature type="region of interest" description="Disordered" evidence="1">
    <location>
        <begin position="150"/>
        <end position="171"/>
    </location>
</feature>
<evidence type="ECO:0000313" key="2">
    <source>
        <dbReference type="EMBL" id="BAU49327.1"/>
    </source>
</evidence>
<organism evidence="2 3">
    <name type="scientific">Sulfurifustis variabilis</name>
    <dbReference type="NCBI Taxonomy" id="1675686"/>
    <lineage>
        <taxon>Bacteria</taxon>
        <taxon>Pseudomonadati</taxon>
        <taxon>Pseudomonadota</taxon>
        <taxon>Gammaproteobacteria</taxon>
        <taxon>Acidiferrobacterales</taxon>
        <taxon>Acidiferrobacteraceae</taxon>
        <taxon>Sulfurifustis</taxon>
    </lineage>
</organism>
<protein>
    <submittedName>
        <fullName evidence="2">Uncharacterized protein</fullName>
    </submittedName>
</protein>
<keyword evidence="3" id="KW-1185">Reference proteome</keyword>
<gene>
    <name evidence="2" type="ORF">SVA_2779</name>
</gene>
<sequence>MNQALENIIKGWPKEPQASARRLVEYYGEPEEYSPSRLIWRNTRDGWKRTELARDEVPHDFPSHHTDFLEQFIDYKVPVDKYSTLAEFDGSVIAERTKGELSARCGGTSMNFVAINLAHDIVTGKRTVAEARQEYTRLYEAYKRGEKPPYTQSFQFSLPKGDTGDRDHPTL</sequence>
<feature type="compositionally biased region" description="Basic and acidic residues" evidence="1">
    <location>
        <begin position="162"/>
        <end position="171"/>
    </location>
</feature>
<dbReference type="AlphaFoldDB" id="A0A1B4VF52"/>
<dbReference type="Proteomes" id="UP000218899">
    <property type="component" value="Chromosome"/>
</dbReference>
<proteinExistence type="predicted"/>
<dbReference type="KEGG" id="sva:SVA_2779"/>
<accession>A0A1B4VF52</accession>
<dbReference type="EMBL" id="AP014936">
    <property type="protein sequence ID" value="BAU49327.1"/>
    <property type="molecule type" value="Genomic_DNA"/>
</dbReference>
<reference evidence="2 3" key="1">
    <citation type="submission" date="2015-08" db="EMBL/GenBank/DDBJ databases">
        <title>Complete genome sequence of Sulfurifustis variabilis.</title>
        <authorList>
            <person name="Miura A."/>
            <person name="Kojima H."/>
            <person name="Fukui M."/>
        </authorList>
    </citation>
    <scope>NUCLEOTIDE SEQUENCE [LARGE SCALE GENOMIC DNA]</scope>
    <source>
        <strain evidence="3">skN76</strain>
    </source>
</reference>
<evidence type="ECO:0000256" key="1">
    <source>
        <dbReference type="SAM" id="MobiDB-lite"/>
    </source>
</evidence>
<evidence type="ECO:0000313" key="3">
    <source>
        <dbReference type="Proteomes" id="UP000218899"/>
    </source>
</evidence>